<organism evidence="1 2">
    <name type="scientific">Campylobacter subantarcticus</name>
    <dbReference type="NCBI Taxonomy" id="497724"/>
    <lineage>
        <taxon>Bacteria</taxon>
        <taxon>Pseudomonadati</taxon>
        <taxon>Campylobacterota</taxon>
        <taxon>Epsilonproteobacteria</taxon>
        <taxon>Campylobacterales</taxon>
        <taxon>Campylobacteraceae</taxon>
        <taxon>Campylobacter</taxon>
    </lineage>
</organism>
<comment type="caution">
    <text evidence="1">The sequence shown here is derived from an EMBL/GenBank/DDBJ whole genome shotgun (WGS) entry which is preliminary data.</text>
</comment>
<reference evidence="1" key="1">
    <citation type="submission" date="2019-08" db="EMBL/GenBank/DDBJ databases">
        <title>Rapid identification of Enteric Bacteria from Whole Genome Sequences (WGS) using Average Nucleotide Identity (ANI).</title>
        <authorList>
            <person name="Lane C."/>
        </authorList>
    </citation>
    <scope>NUCLEOTIDE SEQUENCE [LARGE SCALE GENOMIC DNA]</scope>
    <source>
        <strain evidence="1">2010D-8461</strain>
    </source>
</reference>
<dbReference type="RefSeq" id="WP_043019634.1">
    <property type="nucleotide sequence ID" value="NZ_AACKMW020000033.1"/>
</dbReference>
<protein>
    <submittedName>
        <fullName evidence="1">Uncharacterized protein</fullName>
    </submittedName>
</protein>
<gene>
    <name evidence="1" type="ORF">A0Z09_004315</name>
</gene>
<evidence type="ECO:0000313" key="2">
    <source>
        <dbReference type="Proteomes" id="UP000364097"/>
    </source>
</evidence>
<accession>A0ABW9N5C3</accession>
<name>A0ABW9N5C3_9BACT</name>
<evidence type="ECO:0000313" key="1">
    <source>
        <dbReference type="EMBL" id="MPB99277.1"/>
    </source>
</evidence>
<proteinExistence type="predicted"/>
<keyword evidence="2" id="KW-1185">Reference proteome</keyword>
<dbReference type="Proteomes" id="UP000364097">
    <property type="component" value="Unassembled WGS sequence"/>
</dbReference>
<dbReference type="EMBL" id="AACKMW020000033">
    <property type="protein sequence ID" value="MPB99277.1"/>
    <property type="molecule type" value="Genomic_DNA"/>
</dbReference>
<sequence>MSFLTFDSLKEVAIENNLDLFSTIESLKKAICQLYKDKEILIEINKNGEVLIEEVIRLKYDFFKKQLSINDKKLKKLKNNFIENIQKERNKIITNAIKNDKNIVYGEVFSIEKNIIKVNTKYGIGFCFKRNLYIKDLNMLKIKIGQKLYFHIHKYRKTKSGIELFLDRKHDSVILKESQEILKDCGVYNAKKIAGDKVLVYCMHKPNKAQIKKLAKITNEKIQIELRR</sequence>